<name>A0ABQ9E4Z1_TEGGR</name>
<sequence>MNNSASVDTRNMEIHNTLQTSIRHQTQCLVQQLKHDFGFGSSVSAEMIVDPAYHNYQQFYYNNFEWGVIANKLKWMATQHTETHKDYDTPLRAITALQSHGQTYSFLTQ</sequence>
<organism evidence="1 2">
    <name type="scientific">Tegillarca granosa</name>
    <name type="common">Malaysian cockle</name>
    <name type="synonym">Anadara granosa</name>
    <dbReference type="NCBI Taxonomy" id="220873"/>
    <lineage>
        <taxon>Eukaryota</taxon>
        <taxon>Metazoa</taxon>
        <taxon>Spiralia</taxon>
        <taxon>Lophotrochozoa</taxon>
        <taxon>Mollusca</taxon>
        <taxon>Bivalvia</taxon>
        <taxon>Autobranchia</taxon>
        <taxon>Pteriomorphia</taxon>
        <taxon>Arcoida</taxon>
        <taxon>Arcoidea</taxon>
        <taxon>Arcidae</taxon>
        <taxon>Tegillarca</taxon>
    </lineage>
</organism>
<dbReference type="SUPFAM" id="SSF51445">
    <property type="entry name" value="(Trans)glycosidases"/>
    <property type="match status" value="1"/>
</dbReference>
<dbReference type="EMBL" id="JARBDR010000919">
    <property type="protein sequence ID" value="KAJ8300473.1"/>
    <property type="molecule type" value="Genomic_DNA"/>
</dbReference>
<reference evidence="1 2" key="1">
    <citation type="submission" date="2022-12" db="EMBL/GenBank/DDBJ databases">
        <title>Chromosome-level genome of Tegillarca granosa.</title>
        <authorList>
            <person name="Kim J."/>
        </authorList>
    </citation>
    <scope>NUCLEOTIDE SEQUENCE [LARGE SCALE GENOMIC DNA]</scope>
    <source>
        <strain evidence="1">Teg-2019</strain>
        <tissue evidence="1">Adductor muscle</tissue>
    </source>
</reference>
<comment type="caution">
    <text evidence="1">The sequence shown here is derived from an EMBL/GenBank/DDBJ whole genome shotgun (WGS) entry which is preliminary data.</text>
</comment>
<accession>A0ABQ9E4Z1</accession>
<evidence type="ECO:0000313" key="2">
    <source>
        <dbReference type="Proteomes" id="UP001217089"/>
    </source>
</evidence>
<protein>
    <submittedName>
        <fullName evidence="1">Uncharacterized protein</fullName>
    </submittedName>
</protein>
<dbReference type="InterPro" id="IPR017853">
    <property type="entry name" value="GH"/>
</dbReference>
<gene>
    <name evidence="1" type="ORF">KUTeg_021992</name>
</gene>
<dbReference type="Proteomes" id="UP001217089">
    <property type="component" value="Unassembled WGS sequence"/>
</dbReference>
<dbReference type="Gene3D" id="3.20.20.80">
    <property type="entry name" value="Glycosidases"/>
    <property type="match status" value="1"/>
</dbReference>
<proteinExistence type="predicted"/>
<keyword evidence="2" id="KW-1185">Reference proteome</keyword>
<evidence type="ECO:0000313" key="1">
    <source>
        <dbReference type="EMBL" id="KAJ8300473.1"/>
    </source>
</evidence>